<sequence>MSSEVFTIERQIAAMADRWPQLVLATREGASATWRGPLRPLLQTFQVEITFRAPSIIEKLNNRRMQPRVKILTPQLRPRRGDPEGQLPHVYYIGCGPLDVVLCMFDPDSDEWSPFMSVAETTVPWAIDWLTSYEGWRATGTWTGTGKHIEQPRAALGSAVNR</sequence>
<organism evidence="2 3">
    <name type="scientific">Mesorhizobium dulcispinae</name>
    <dbReference type="NCBI Taxonomy" id="3072316"/>
    <lineage>
        <taxon>Bacteria</taxon>
        <taxon>Pseudomonadati</taxon>
        <taxon>Pseudomonadota</taxon>
        <taxon>Alphaproteobacteria</taxon>
        <taxon>Hyphomicrobiales</taxon>
        <taxon>Phyllobacteriaceae</taxon>
        <taxon>Mesorhizobium</taxon>
    </lineage>
</organism>
<evidence type="ECO:0000259" key="1">
    <source>
        <dbReference type="Pfam" id="PF26395"/>
    </source>
</evidence>
<comment type="caution">
    <text evidence="2">The sequence shown here is derived from an EMBL/GenBank/DDBJ whole genome shotgun (WGS) entry which is preliminary data.</text>
</comment>
<dbReference type="RefSeq" id="WP_320252967.1">
    <property type="nucleotide sequence ID" value="NZ_JAVIIX010000027.1"/>
</dbReference>
<reference evidence="2 3" key="1">
    <citation type="submission" date="2023-08" db="EMBL/GenBank/DDBJ databases">
        <title>Implementing the SeqCode for naming new Mesorhizobium species isolated from Vachellia karroo root nodules.</title>
        <authorList>
            <person name="Van Lill M."/>
        </authorList>
    </citation>
    <scope>NUCLEOTIDE SEQUENCE [LARGE SCALE GENOMIC DNA]</scope>
    <source>
        <strain evidence="2 3">VK23A</strain>
    </source>
</reference>
<name>A0ABU4XQ21_9HYPH</name>
<keyword evidence="3" id="KW-1185">Reference proteome</keyword>
<dbReference type="Pfam" id="PF26395">
    <property type="entry name" value="E2-CBASS"/>
    <property type="match status" value="1"/>
</dbReference>
<evidence type="ECO:0000313" key="2">
    <source>
        <dbReference type="EMBL" id="MDX8476123.1"/>
    </source>
</evidence>
<feature type="domain" description="Type II CBASS E2 protein" evidence="1">
    <location>
        <begin position="11"/>
        <end position="148"/>
    </location>
</feature>
<dbReference type="Proteomes" id="UP001271780">
    <property type="component" value="Unassembled WGS sequence"/>
</dbReference>
<dbReference type="EMBL" id="JAVIIZ010000028">
    <property type="protein sequence ID" value="MDX8476123.1"/>
    <property type="molecule type" value="Genomic_DNA"/>
</dbReference>
<proteinExistence type="predicted"/>
<protein>
    <recommendedName>
        <fullName evidence="1">Type II CBASS E2 protein domain-containing protein</fullName>
    </recommendedName>
</protein>
<accession>A0ABU4XQ21</accession>
<dbReference type="InterPro" id="IPR058588">
    <property type="entry name" value="E2-CBASS"/>
</dbReference>
<evidence type="ECO:0000313" key="3">
    <source>
        <dbReference type="Proteomes" id="UP001271780"/>
    </source>
</evidence>
<gene>
    <name evidence="2" type="ORF">RFM27_29045</name>
</gene>